<dbReference type="InterPro" id="IPR001381">
    <property type="entry name" value="DHquinase_I"/>
</dbReference>
<dbReference type="Proteomes" id="UP000270190">
    <property type="component" value="Unassembled WGS sequence"/>
</dbReference>
<feature type="binding site" evidence="5">
    <location>
        <position position="216"/>
    </location>
    <ligand>
        <name>3-dehydroquinate</name>
        <dbReference type="ChEBI" id="CHEBI:32364"/>
    </ligand>
</feature>
<protein>
    <recommendedName>
        <fullName evidence="5">3-dehydroquinate dehydratase</fullName>
        <shortName evidence="5">3-dehydroquinase</shortName>
        <ecNumber evidence="5">4.2.1.10</ecNumber>
    </recommendedName>
    <alternativeName>
        <fullName evidence="5">Type I DHQase</fullName>
    </alternativeName>
    <alternativeName>
        <fullName evidence="5">Type I dehydroquinase</fullName>
        <shortName evidence="5">DHQ1</shortName>
    </alternativeName>
</protein>
<dbReference type="NCBIfam" id="TIGR01093">
    <property type="entry name" value="aroD"/>
    <property type="match status" value="1"/>
</dbReference>
<dbReference type="GO" id="GO:0008652">
    <property type="term" value="P:amino acid biosynthetic process"/>
    <property type="evidence" value="ECO:0007669"/>
    <property type="project" value="UniProtKB-KW"/>
</dbReference>
<accession>A0A2X0S2A6</accession>
<feature type="binding site" evidence="5">
    <location>
        <position position="85"/>
    </location>
    <ligand>
        <name>3-dehydroquinate</name>
        <dbReference type="ChEBI" id="CHEBI:32364"/>
    </ligand>
</feature>
<name>A0A2X0S2A6_BROTH</name>
<dbReference type="InterPro" id="IPR050146">
    <property type="entry name" value="Type-I_3-dehydroquinase"/>
</dbReference>
<dbReference type="RefSeq" id="WP_120487827.1">
    <property type="nucleotide sequence ID" value="NZ_CBCPKC010000013.1"/>
</dbReference>
<dbReference type="GO" id="GO:0003855">
    <property type="term" value="F:3-dehydroquinate dehydratase activity"/>
    <property type="evidence" value="ECO:0007669"/>
    <property type="project" value="UniProtKB-UniRule"/>
</dbReference>
<comment type="pathway">
    <text evidence="5">Metabolic intermediate biosynthesis; chorismate biosynthesis; chorismate from D-erythrose 4-phosphate and phosphoenolpyruvate: step 3/7.</text>
</comment>
<dbReference type="SUPFAM" id="SSF51569">
    <property type="entry name" value="Aldolase"/>
    <property type="match status" value="1"/>
</dbReference>
<comment type="function">
    <text evidence="5">Involved in the third step of the chorismate pathway, which leads to the biosynthesis of aromatic amino acids. Catalyzes the cis-dehydration of 3-dehydroquinate (DHQ) and introduces the first double bond of the aromatic ring to yield 3-dehydroshikimate.</text>
</comment>
<proteinExistence type="inferred from homology"/>
<dbReference type="PANTHER" id="PTHR43699:SF1">
    <property type="entry name" value="3-DEHYDROQUINATE DEHYDRATASE"/>
    <property type="match status" value="1"/>
</dbReference>
<comment type="caution">
    <text evidence="5">Lacks conserved residue(s) required for the propagation of feature annotation.</text>
</comment>
<dbReference type="EMBL" id="OUNC01000015">
    <property type="protein sequence ID" value="SPP28527.1"/>
    <property type="molecule type" value="Genomic_DNA"/>
</dbReference>
<comment type="subunit">
    <text evidence="5">Homodimer.</text>
</comment>
<dbReference type="PANTHER" id="PTHR43699">
    <property type="entry name" value="3-DEHYDROQUINATE DEHYDRATASE"/>
    <property type="match status" value="1"/>
</dbReference>
<feature type="binding site" evidence="5">
    <location>
        <begin position="49"/>
        <end position="51"/>
    </location>
    <ligand>
        <name>3-dehydroquinate</name>
        <dbReference type="ChEBI" id="CHEBI:32364"/>
    </ligand>
</feature>
<dbReference type="FunFam" id="3.20.20.70:FF:000047">
    <property type="entry name" value="3-dehydroquinate dehydratase"/>
    <property type="match status" value="1"/>
</dbReference>
<feature type="binding site" evidence="5">
    <location>
        <position position="239"/>
    </location>
    <ligand>
        <name>3-dehydroquinate</name>
        <dbReference type="ChEBI" id="CHEBI:32364"/>
    </ligand>
</feature>
<feature type="binding site" evidence="5">
    <location>
        <position position="235"/>
    </location>
    <ligand>
        <name>3-dehydroquinate</name>
        <dbReference type="ChEBI" id="CHEBI:32364"/>
    </ligand>
</feature>
<comment type="similarity">
    <text evidence="5">Belongs to the type-I 3-dehydroquinase family.</text>
</comment>
<evidence type="ECO:0000256" key="4">
    <source>
        <dbReference type="ARBA" id="ARBA00023270"/>
    </source>
</evidence>
<evidence type="ECO:0000256" key="3">
    <source>
        <dbReference type="ARBA" id="ARBA00023239"/>
    </source>
</evidence>
<dbReference type="AlphaFoldDB" id="A0A2X0S2A6"/>
<dbReference type="HAMAP" id="MF_00214">
    <property type="entry name" value="AroD"/>
    <property type="match status" value="1"/>
</dbReference>
<organism evidence="6 7">
    <name type="scientific">Brochothrix thermosphacta</name>
    <name type="common">Microbacterium thermosphactum</name>
    <dbReference type="NCBI Taxonomy" id="2756"/>
    <lineage>
        <taxon>Bacteria</taxon>
        <taxon>Bacillati</taxon>
        <taxon>Bacillota</taxon>
        <taxon>Bacilli</taxon>
        <taxon>Bacillales</taxon>
        <taxon>Listeriaceae</taxon>
        <taxon>Brochothrix</taxon>
    </lineage>
</organism>
<feature type="active site" description="Schiff-base intermediate with substrate" evidence="5">
    <location>
        <position position="173"/>
    </location>
</feature>
<reference evidence="7" key="1">
    <citation type="submission" date="2018-04" db="EMBL/GenBank/DDBJ databases">
        <authorList>
            <person name="Illikoud N."/>
        </authorList>
    </citation>
    <scope>NUCLEOTIDE SEQUENCE [LARGE SCALE GENOMIC DNA]</scope>
</reference>
<evidence type="ECO:0000313" key="7">
    <source>
        <dbReference type="Proteomes" id="UP000270190"/>
    </source>
</evidence>
<dbReference type="EC" id="4.2.1.10" evidence="5"/>
<dbReference type="GO" id="GO:0046279">
    <property type="term" value="P:3,4-dihydroxybenzoate biosynthetic process"/>
    <property type="evidence" value="ECO:0007669"/>
    <property type="project" value="TreeGrafter"/>
</dbReference>
<dbReference type="CDD" id="cd00502">
    <property type="entry name" value="DHQase_I"/>
    <property type="match status" value="1"/>
</dbReference>
<keyword evidence="2 5" id="KW-0057">Aromatic amino acid biosynthesis</keyword>
<sequence>MVKTVRIGHLTIGEGAPKRCVSFIGNNKAAIKTEIMLFKQKKQAIDMIEWRVDCLDKWQERTECEAIAQLIKAEIGETPVIFTCRTMREGGLAQVTAESYSELLNWAINSAFFDAIDIEQAWEEEMSGSLIQSAKSNGLVTLVSHHNFEETPSIEAMVTLLSKAEQLGGDIPKLAVMPQTKMDVLRLLEATLLLSERSKAQPVITMSMGELGQVSRVIGSFSGSALTFGSLQQASAPGQIEVETLAQMMN</sequence>
<keyword evidence="5" id="KW-0028">Amino-acid biosynthesis</keyword>
<keyword evidence="4 5" id="KW-0704">Schiff base</keyword>
<evidence type="ECO:0000256" key="1">
    <source>
        <dbReference type="ARBA" id="ARBA00001864"/>
    </source>
</evidence>
<keyword evidence="3 5" id="KW-0456">Lyase</keyword>
<dbReference type="GO" id="GO:0009423">
    <property type="term" value="P:chorismate biosynthetic process"/>
    <property type="evidence" value="ECO:0007669"/>
    <property type="project" value="UniProtKB-UniRule"/>
</dbReference>
<comment type="catalytic activity">
    <reaction evidence="1 5">
        <text>3-dehydroquinate = 3-dehydroshikimate + H2O</text>
        <dbReference type="Rhea" id="RHEA:21096"/>
        <dbReference type="ChEBI" id="CHEBI:15377"/>
        <dbReference type="ChEBI" id="CHEBI:16630"/>
        <dbReference type="ChEBI" id="CHEBI:32364"/>
        <dbReference type="EC" id="4.2.1.10"/>
    </reaction>
</comment>
<dbReference type="GO" id="GO:0009073">
    <property type="term" value="P:aromatic amino acid family biosynthetic process"/>
    <property type="evidence" value="ECO:0007669"/>
    <property type="project" value="UniProtKB-KW"/>
</dbReference>
<gene>
    <name evidence="5" type="primary">aroD</name>
    <name evidence="6" type="ORF">BTBSAS_220024</name>
</gene>
<evidence type="ECO:0000256" key="5">
    <source>
        <dbReference type="HAMAP-Rule" id="MF_00214"/>
    </source>
</evidence>
<dbReference type="InterPro" id="IPR013785">
    <property type="entry name" value="Aldolase_TIM"/>
</dbReference>
<dbReference type="Pfam" id="PF01487">
    <property type="entry name" value="DHquinase_I"/>
    <property type="match status" value="1"/>
</dbReference>
<dbReference type="UniPathway" id="UPA00053">
    <property type="reaction ID" value="UER00086"/>
</dbReference>
<evidence type="ECO:0000313" key="6">
    <source>
        <dbReference type="EMBL" id="SPP28527.1"/>
    </source>
</evidence>
<dbReference type="Gene3D" id="3.20.20.70">
    <property type="entry name" value="Aldolase class I"/>
    <property type="match status" value="1"/>
</dbReference>
<evidence type="ECO:0000256" key="2">
    <source>
        <dbReference type="ARBA" id="ARBA00023141"/>
    </source>
</evidence>
<feature type="active site" description="Proton donor/acceptor" evidence="5">
    <location>
        <position position="146"/>
    </location>
</feature>